<keyword evidence="2" id="KW-1185">Reference proteome</keyword>
<dbReference type="EMBL" id="JBFOLJ010000010">
    <property type="protein sequence ID" value="KAL2501809.1"/>
    <property type="molecule type" value="Genomic_DNA"/>
</dbReference>
<organism evidence="1 2">
    <name type="scientific">Forsythia ovata</name>
    <dbReference type="NCBI Taxonomy" id="205694"/>
    <lineage>
        <taxon>Eukaryota</taxon>
        <taxon>Viridiplantae</taxon>
        <taxon>Streptophyta</taxon>
        <taxon>Embryophyta</taxon>
        <taxon>Tracheophyta</taxon>
        <taxon>Spermatophyta</taxon>
        <taxon>Magnoliopsida</taxon>
        <taxon>eudicotyledons</taxon>
        <taxon>Gunneridae</taxon>
        <taxon>Pentapetalae</taxon>
        <taxon>asterids</taxon>
        <taxon>lamiids</taxon>
        <taxon>Lamiales</taxon>
        <taxon>Oleaceae</taxon>
        <taxon>Forsythieae</taxon>
        <taxon>Forsythia</taxon>
    </lineage>
</organism>
<evidence type="ECO:0000313" key="2">
    <source>
        <dbReference type="Proteomes" id="UP001604277"/>
    </source>
</evidence>
<comment type="caution">
    <text evidence="1">The sequence shown here is derived from an EMBL/GenBank/DDBJ whole genome shotgun (WGS) entry which is preliminary data.</text>
</comment>
<accession>A0ABD1SNJ8</accession>
<gene>
    <name evidence="1" type="ORF">Fot_35657</name>
</gene>
<evidence type="ECO:0000313" key="1">
    <source>
        <dbReference type="EMBL" id="KAL2501809.1"/>
    </source>
</evidence>
<sequence>MALSLSTSLTKLTTKSSNEGLHSFSAIFKNDTTVATGTLFFVTSMCIDFEERHFSLLSSWGKKEEWKKEIEIMLECKRKYKCLERKRLSVSAPAPAPAPALASLYMV</sequence>
<protein>
    <submittedName>
        <fullName evidence="1">Uncharacterized protein</fullName>
    </submittedName>
</protein>
<dbReference type="AlphaFoldDB" id="A0ABD1SNJ8"/>
<reference evidence="2" key="1">
    <citation type="submission" date="2024-07" db="EMBL/GenBank/DDBJ databases">
        <title>Two chromosome-level genome assemblies of Korean endemic species Abeliophyllum distichum and Forsythia ovata (Oleaceae).</title>
        <authorList>
            <person name="Jang H."/>
        </authorList>
    </citation>
    <scope>NUCLEOTIDE SEQUENCE [LARGE SCALE GENOMIC DNA]</scope>
</reference>
<name>A0ABD1SNJ8_9LAMI</name>
<dbReference type="Proteomes" id="UP001604277">
    <property type="component" value="Unassembled WGS sequence"/>
</dbReference>
<proteinExistence type="predicted"/>